<name>A0AC35TWH1_9BILA</name>
<accession>A0AC35TWH1</accession>
<organism evidence="1 2">
    <name type="scientific">Rhabditophanes sp. KR3021</name>
    <dbReference type="NCBI Taxonomy" id="114890"/>
    <lineage>
        <taxon>Eukaryota</taxon>
        <taxon>Metazoa</taxon>
        <taxon>Ecdysozoa</taxon>
        <taxon>Nematoda</taxon>
        <taxon>Chromadorea</taxon>
        <taxon>Rhabditida</taxon>
        <taxon>Tylenchina</taxon>
        <taxon>Panagrolaimomorpha</taxon>
        <taxon>Strongyloidoidea</taxon>
        <taxon>Alloionematidae</taxon>
        <taxon>Rhabditophanes</taxon>
    </lineage>
</organism>
<evidence type="ECO:0000313" key="2">
    <source>
        <dbReference type="WBParaSite" id="RSKR_0000508400.1"/>
    </source>
</evidence>
<protein>
    <submittedName>
        <fullName evidence="2">Carboxylic ester hydrolase</fullName>
    </submittedName>
</protein>
<dbReference type="WBParaSite" id="RSKR_0000508400.1">
    <property type="protein sequence ID" value="RSKR_0000508400.1"/>
    <property type="gene ID" value="RSKR_0000508400"/>
</dbReference>
<dbReference type="Proteomes" id="UP000095286">
    <property type="component" value="Unplaced"/>
</dbReference>
<evidence type="ECO:0000313" key="1">
    <source>
        <dbReference type="Proteomes" id="UP000095286"/>
    </source>
</evidence>
<proteinExistence type="predicted"/>
<reference evidence="2" key="1">
    <citation type="submission" date="2016-11" db="UniProtKB">
        <authorList>
            <consortium name="WormBaseParasite"/>
        </authorList>
    </citation>
    <scope>IDENTIFICATION</scope>
    <source>
        <strain evidence="2">KR3021</strain>
    </source>
</reference>
<sequence length="668" mass="75297">MRIVILVTFLIGLIGAKVPTFEEKVEQYLTLRQTSNGFVQGRKSIATTYSKRTGYVFQGIPYAKAPIDSLRYQKPVPHAPWSGILNATTFGAACLWNSSVTNQLPNYTKTSEDCLFLNIYTSKNCLLKGNCSVAVYVHGGNFNFDSPIILLEDSLIENFANDQRNVIFVSFSYREGSFGFLNLNYKLNLSIPKNQGMFDMVEALKWTKNEIANFGGSPDKITLTGHSSGSICAAGLYISPQAKGLFNKAMFMSGTRGNGYYPDNNQNTSRTLAGLVGCAHDNTDWESLEVVEEIITCLKSKPGQLLIDNQAVVESFGVRVAGYANDFGEDAFFGKTFAELEKDLPKVPVMTGVVREEMSDGKSLIDIDKKNVSFVNKTKLRIFCEYTLTTKVFKNQTLAVEACVDHYGEDTYKAKHIYDDISLFIKHLRDARDATLAGAKSYLYQFNYNQSGDAMFLSKEYAVPDQDRPYHSEELIYLVGIHKGTFAPKDYIIQEKFSELITNFIKNGYPSSENITFDAFDATLNNYYVIDFDENFTMPGMTNNFHSEADNFWNKEIINKAGPYVMNMHEEAQILFTPKINEIEDGKLYKPFTFPDEYYSKKTPKILPIIPFTNMSLPPTLPITEDGQYSSIATIFMVGFFFLLLILLATCILRCLNTSKRSKYEPFV</sequence>